<dbReference type="Gene3D" id="3.30.420.40">
    <property type="match status" value="2"/>
</dbReference>
<dbReference type="InterPro" id="IPR043129">
    <property type="entry name" value="ATPase_NBD"/>
</dbReference>
<name>A0ABU0R831_9MICO</name>
<keyword evidence="2" id="KW-0808">Transferase</keyword>
<dbReference type="EMBL" id="JAUSYY010000001">
    <property type="protein sequence ID" value="MDQ0894220.1"/>
    <property type="molecule type" value="Genomic_DNA"/>
</dbReference>
<keyword evidence="3" id="KW-1185">Reference proteome</keyword>
<dbReference type="EC" id="2.7.1.8" evidence="2"/>
<evidence type="ECO:0000313" key="2">
    <source>
        <dbReference type="EMBL" id="MDQ0894220.1"/>
    </source>
</evidence>
<proteinExistence type="predicted"/>
<evidence type="ECO:0000259" key="1">
    <source>
        <dbReference type="Pfam" id="PF01869"/>
    </source>
</evidence>
<evidence type="ECO:0000313" key="3">
    <source>
        <dbReference type="Proteomes" id="UP001239083"/>
    </source>
</evidence>
<accession>A0ABU0R831</accession>
<dbReference type="GO" id="GO:0047931">
    <property type="term" value="F:glucosamine kinase activity"/>
    <property type="evidence" value="ECO:0007669"/>
    <property type="project" value="UniProtKB-EC"/>
</dbReference>
<comment type="caution">
    <text evidence="2">The sequence shown here is derived from an EMBL/GenBank/DDBJ whole genome shotgun (WGS) entry which is preliminary data.</text>
</comment>
<protein>
    <submittedName>
        <fullName evidence="2">Glucosamine kinase</fullName>
        <ecNumber evidence="2">2.7.1.8</ecNumber>
    </submittedName>
</protein>
<organism evidence="2 3">
    <name type="scientific">Agromyces ramosus</name>
    <dbReference type="NCBI Taxonomy" id="33879"/>
    <lineage>
        <taxon>Bacteria</taxon>
        <taxon>Bacillati</taxon>
        <taxon>Actinomycetota</taxon>
        <taxon>Actinomycetes</taxon>
        <taxon>Micrococcales</taxon>
        <taxon>Microbacteriaceae</taxon>
        <taxon>Agromyces</taxon>
    </lineage>
</organism>
<keyword evidence="2" id="KW-0418">Kinase</keyword>
<dbReference type="PANTHER" id="PTHR43190:SF3">
    <property type="entry name" value="N-ACETYL-D-GLUCOSAMINE KINASE"/>
    <property type="match status" value="1"/>
</dbReference>
<dbReference type="InterPro" id="IPR052519">
    <property type="entry name" value="Euk-type_GlcNAc_Kinase"/>
</dbReference>
<sequence length="319" mass="33082">MVAQARLSARADADGPQLLAIDAGQSGIKVRHQGAGARREWTSPAIRTDLPLLPQLIGVIDEAASRGAHAEAVGIGVSGLTRHEFDAEPLFRAAAPALGATSVTLAHDSVTAYLGALGADRGVAIASGTGAVAFAVGARRVARIDGWGNVIGDAGSAFWLGREALDAVMRAHDGRGPATALTEVVAEEFPDVETAYIELQVDPARVERIARFAPGVSALADVDGVARRIISRAAQELALSAYTGLRRVEEDRVPRPRVRVAGGVFRSELLLAEFAGALRMLVPDAEIETADADPLAGAALLPGVDESSSIATLISRARS</sequence>
<dbReference type="InterPro" id="IPR002731">
    <property type="entry name" value="ATPase_BadF"/>
</dbReference>
<dbReference type="RefSeq" id="WP_307041301.1">
    <property type="nucleotide sequence ID" value="NZ_JAUSYY010000001.1"/>
</dbReference>
<reference evidence="2 3" key="1">
    <citation type="submission" date="2023-07" db="EMBL/GenBank/DDBJ databases">
        <title>Comparative genomics of wheat-associated soil bacteria to identify genetic determinants of phenazine resistance.</title>
        <authorList>
            <person name="Mouncey N."/>
        </authorList>
    </citation>
    <scope>NUCLEOTIDE SEQUENCE [LARGE SCALE GENOMIC DNA]</scope>
    <source>
        <strain evidence="2 3">V3I3</strain>
    </source>
</reference>
<dbReference type="Pfam" id="PF01869">
    <property type="entry name" value="BcrAD_BadFG"/>
    <property type="match status" value="1"/>
</dbReference>
<dbReference type="Proteomes" id="UP001239083">
    <property type="component" value="Unassembled WGS sequence"/>
</dbReference>
<dbReference type="SUPFAM" id="SSF53067">
    <property type="entry name" value="Actin-like ATPase domain"/>
    <property type="match status" value="1"/>
</dbReference>
<gene>
    <name evidence="2" type="ORF">QFZ26_001775</name>
</gene>
<dbReference type="PANTHER" id="PTHR43190">
    <property type="entry name" value="N-ACETYL-D-GLUCOSAMINE KINASE"/>
    <property type="match status" value="1"/>
</dbReference>
<feature type="domain" description="ATPase BadF/BadG/BcrA/BcrD type" evidence="1">
    <location>
        <begin position="70"/>
        <end position="301"/>
    </location>
</feature>